<dbReference type="AlphaFoldDB" id="A0A1J1I5I6"/>
<proteinExistence type="inferred from homology"/>
<dbReference type="InterPro" id="IPR016024">
    <property type="entry name" value="ARM-type_fold"/>
</dbReference>
<dbReference type="EMBL" id="CVRI01000040">
    <property type="protein sequence ID" value="CRK95002.1"/>
    <property type="molecule type" value="Genomic_DNA"/>
</dbReference>
<reference evidence="8 9" key="1">
    <citation type="submission" date="2015-04" db="EMBL/GenBank/DDBJ databases">
        <authorList>
            <person name="Syromyatnikov M.Y."/>
            <person name="Popov V.N."/>
        </authorList>
    </citation>
    <scope>NUCLEOTIDE SEQUENCE [LARGE SCALE GENOMIC DNA]</scope>
</reference>
<feature type="compositionally biased region" description="Polar residues" evidence="6">
    <location>
        <begin position="633"/>
        <end position="662"/>
    </location>
</feature>
<dbReference type="STRING" id="568069.A0A1J1I5I6"/>
<dbReference type="InterPro" id="IPR013761">
    <property type="entry name" value="SAM/pointed_sf"/>
</dbReference>
<dbReference type="GO" id="GO:0030371">
    <property type="term" value="F:translation repressor activity"/>
    <property type="evidence" value="ECO:0007669"/>
    <property type="project" value="InterPro"/>
</dbReference>
<feature type="domain" description="SAM" evidence="7">
    <location>
        <begin position="453"/>
        <end position="516"/>
    </location>
</feature>
<dbReference type="InterPro" id="IPR015327">
    <property type="entry name" value="PHAT_dom"/>
</dbReference>
<dbReference type="GO" id="GO:0000289">
    <property type="term" value="P:nuclear-transcribed mRNA poly(A) tail shortening"/>
    <property type="evidence" value="ECO:0007669"/>
    <property type="project" value="TreeGrafter"/>
</dbReference>
<dbReference type="SMART" id="SM00454">
    <property type="entry name" value="SAM"/>
    <property type="match status" value="1"/>
</dbReference>
<dbReference type="GO" id="GO:0006355">
    <property type="term" value="P:regulation of DNA-templated transcription"/>
    <property type="evidence" value="ECO:0007669"/>
    <property type="project" value="InterPro"/>
</dbReference>
<evidence type="ECO:0000256" key="6">
    <source>
        <dbReference type="SAM" id="MobiDB-lite"/>
    </source>
</evidence>
<evidence type="ECO:0000256" key="3">
    <source>
        <dbReference type="ARBA" id="ARBA00018651"/>
    </source>
</evidence>
<feature type="region of interest" description="Disordered" evidence="6">
    <location>
        <begin position="631"/>
        <end position="665"/>
    </location>
</feature>
<dbReference type="PANTHER" id="PTHR12515:SF5">
    <property type="entry name" value="PROTEIN SMAUG"/>
    <property type="match status" value="1"/>
</dbReference>
<accession>A0A1J1I5I6</accession>
<feature type="compositionally biased region" description="Low complexity" evidence="6">
    <location>
        <begin position="792"/>
        <end position="812"/>
    </location>
</feature>
<organism evidence="8 9">
    <name type="scientific">Clunio marinus</name>
    <dbReference type="NCBI Taxonomy" id="568069"/>
    <lineage>
        <taxon>Eukaryota</taxon>
        <taxon>Metazoa</taxon>
        <taxon>Ecdysozoa</taxon>
        <taxon>Arthropoda</taxon>
        <taxon>Hexapoda</taxon>
        <taxon>Insecta</taxon>
        <taxon>Pterygota</taxon>
        <taxon>Neoptera</taxon>
        <taxon>Endopterygota</taxon>
        <taxon>Diptera</taxon>
        <taxon>Nematocera</taxon>
        <taxon>Chironomoidea</taxon>
        <taxon>Chironomidae</taxon>
        <taxon>Clunio</taxon>
    </lineage>
</organism>
<evidence type="ECO:0000256" key="2">
    <source>
        <dbReference type="ARBA" id="ARBA00008232"/>
    </source>
</evidence>
<sequence>MKYSTVSSETQLFCEQVQQLTTMYEQWNDCERTVVIYALFKRLPFANLKFLIHSIDHYLKQSFNTPHRLTHFEDAANAVTFLNKLIHKYNTLINITTTSDESDFVSDYDSGSGDGKNLEDDLISKYTSKDEIINDLLMFLPLLRPNNEEGKRIYMQFVPVLIEDSIKHNLPIELVQQILSYLLIHPAIKNDDRKALNQWLRQLEEHIASSYSQNNVGNNFNFLPTDNTSSFLSTASSISSASSSSSALSMTWPTAVPQTLPVLPRPGALNQDYSDDAIQPKYPTPIGSKNAIQSIAKGSNIKPSNSIFESTDEHPISFSKNGKEIVDFDCEFIESSKTATSSLTSASNTNDFLTVPCLFNDHVFDYYGSLNGGDGYSDDGNLARTRRSNSLTTPTARGDFVTSSSAENLSNLLKPRSFSLSIESSRNALVSSGSDTRLDDYNKMGQMRYSNNTNHIGMGHIGVWLKSLRLHKYFWLFSNMGYDQMMEMTEDYLESLGVTKGARHKLVLCIQKLNERVPILNQMEKDLMDGSKHLKTVLDELSNIVCTPMKPINSVPYEEDVGSHFMRVLDCAFQLLMTGKFIQGCEEECSSAFNWLIDKALHHDSLEQQSNRLKEFKYKLQRLKIQFGHNKMHYSNNNKGSKMRWTSTKQIKPTNQPSSDNQPKIHRKSSMQYYNIQSYNQSAGDKSLSYPSFGGKQSTNLNNFQRSISREKLNQFSLMQQQPIHPLHHFNQQVTTPTGQAPPYHRHSLNNLMPFNTAQQQFLNRRNSSCSDRGLLSHTLSTSLESTEKNLSDSGLSTSMSSSSTAPSASDINSRLESLCRQMTEQAIN</sequence>
<dbReference type="InterPro" id="IPR037093">
    <property type="entry name" value="PHAT_dom_sf"/>
</dbReference>
<dbReference type="Gene3D" id="1.10.150.50">
    <property type="entry name" value="Transcription Factor, Ets-1"/>
    <property type="match status" value="1"/>
</dbReference>
<dbReference type="Proteomes" id="UP000183832">
    <property type="component" value="Unassembled WGS sequence"/>
</dbReference>
<dbReference type="SUPFAM" id="SSF47769">
    <property type="entry name" value="SAM/Pointed domain"/>
    <property type="match status" value="1"/>
</dbReference>
<keyword evidence="9" id="KW-1185">Reference proteome</keyword>
<evidence type="ECO:0000313" key="8">
    <source>
        <dbReference type="EMBL" id="CRK95002.1"/>
    </source>
</evidence>
<dbReference type="PANTHER" id="PTHR12515">
    <property type="entry name" value="STERILE ALPHA MOTIF DOMAIN CONTAINING PROTEIN 4-RELATED"/>
    <property type="match status" value="1"/>
</dbReference>
<keyword evidence="5" id="KW-0694">RNA-binding</keyword>
<dbReference type="OrthoDB" id="2155283at2759"/>
<evidence type="ECO:0000256" key="4">
    <source>
        <dbReference type="ARBA" id="ARBA00022490"/>
    </source>
</evidence>
<dbReference type="GO" id="GO:0003729">
    <property type="term" value="F:mRNA binding"/>
    <property type="evidence" value="ECO:0007669"/>
    <property type="project" value="TreeGrafter"/>
</dbReference>
<evidence type="ECO:0000256" key="5">
    <source>
        <dbReference type="ARBA" id="ARBA00022884"/>
    </source>
</evidence>
<dbReference type="Pfam" id="PF26034">
    <property type="entry name" value="PHAT_SMAUG"/>
    <property type="match status" value="1"/>
</dbReference>
<name>A0A1J1I5I6_9DIPT</name>
<dbReference type="InterPro" id="IPR001660">
    <property type="entry name" value="SAM"/>
</dbReference>
<dbReference type="Pfam" id="PF09246">
    <property type="entry name" value="PHAT"/>
    <property type="match status" value="1"/>
</dbReference>
<dbReference type="InterPro" id="IPR050897">
    <property type="entry name" value="SMAUG/VTS1_RNA-bind"/>
</dbReference>
<feature type="region of interest" description="Disordered" evidence="6">
    <location>
        <begin position="784"/>
        <end position="812"/>
    </location>
</feature>
<evidence type="ECO:0000313" key="9">
    <source>
        <dbReference type="Proteomes" id="UP000183832"/>
    </source>
</evidence>
<keyword evidence="4" id="KW-0963">Cytoplasm</keyword>
<evidence type="ECO:0000259" key="7">
    <source>
        <dbReference type="SMART" id="SM00454"/>
    </source>
</evidence>
<dbReference type="Gene3D" id="1.25.40.170">
    <property type="entry name" value="Smaug, PHAT domain"/>
    <property type="match status" value="1"/>
</dbReference>
<dbReference type="InterPro" id="IPR058599">
    <property type="entry name" value="PHAT_Smg/ZCCHC2-like"/>
</dbReference>
<protein>
    <recommendedName>
        <fullName evidence="3">Protein Smaug</fullName>
    </recommendedName>
</protein>
<dbReference type="Pfam" id="PF00536">
    <property type="entry name" value="SAM_1"/>
    <property type="match status" value="1"/>
</dbReference>
<dbReference type="GO" id="GO:0000932">
    <property type="term" value="C:P-body"/>
    <property type="evidence" value="ECO:0007669"/>
    <property type="project" value="TreeGrafter"/>
</dbReference>
<evidence type="ECO:0000256" key="1">
    <source>
        <dbReference type="ARBA" id="ARBA00004496"/>
    </source>
</evidence>
<gene>
    <name evidence="8" type="primary">putative Protein Smaug</name>
    <name evidence="8" type="ORF">CLUMA_CG008488</name>
</gene>
<comment type="similarity">
    <text evidence="2">Belongs to the SMAUG family.</text>
</comment>
<dbReference type="SUPFAM" id="SSF48371">
    <property type="entry name" value="ARM repeat"/>
    <property type="match status" value="1"/>
</dbReference>
<comment type="subcellular location">
    <subcellularLocation>
        <location evidence="1">Cytoplasm</location>
    </subcellularLocation>
</comment>